<feature type="compositionally biased region" description="Basic and acidic residues" evidence="1">
    <location>
        <begin position="47"/>
        <end position="61"/>
    </location>
</feature>
<organism evidence="3">
    <name type="scientific">Trieres chinensis</name>
    <name type="common">Marine centric diatom</name>
    <name type="synonym">Odontella sinensis</name>
    <dbReference type="NCBI Taxonomy" id="1514140"/>
    <lineage>
        <taxon>Eukaryota</taxon>
        <taxon>Sar</taxon>
        <taxon>Stramenopiles</taxon>
        <taxon>Ochrophyta</taxon>
        <taxon>Bacillariophyta</taxon>
        <taxon>Mediophyceae</taxon>
        <taxon>Biddulphiophycidae</taxon>
        <taxon>Eupodiscales</taxon>
        <taxon>Parodontellaceae</taxon>
        <taxon>Trieres</taxon>
    </lineage>
</organism>
<feature type="domain" description="OTU" evidence="2">
    <location>
        <begin position="169"/>
        <end position="301"/>
    </location>
</feature>
<protein>
    <recommendedName>
        <fullName evidence="2">OTU domain-containing protein</fullName>
    </recommendedName>
</protein>
<feature type="compositionally biased region" description="Basic residues" evidence="1">
    <location>
        <begin position="22"/>
        <end position="35"/>
    </location>
</feature>
<name>A0A7S2EVU4_TRICV</name>
<dbReference type="InterPro" id="IPR003323">
    <property type="entry name" value="OTU_dom"/>
</dbReference>
<dbReference type="AlphaFoldDB" id="A0A7S2EVU4"/>
<dbReference type="PANTHER" id="PTHR12419:SF10">
    <property type="entry name" value="DEUBIQUITINASE OTUD6B"/>
    <property type="match status" value="1"/>
</dbReference>
<dbReference type="SUPFAM" id="SSF54001">
    <property type="entry name" value="Cysteine proteinases"/>
    <property type="match status" value="1"/>
</dbReference>
<dbReference type="Pfam" id="PF02338">
    <property type="entry name" value="OTU"/>
    <property type="match status" value="1"/>
</dbReference>
<feature type="compositionally biased region" description="Basic residues" evidence="1">
    <location>
        <begin position="1"/>
        <end position="11"/>
    </location>
</feature>
<dbReference type="GO" id="GO:0016579">
    <property type="term" value="P:protein deubiquitination"/>
    <property type="evidence" value="ECO:0007669"/>
    <property type="project" value="TreeGrafter"/>
</dbReference>
<feature type="compositionally biased region" description="Basic and acidic residues" evidence="1">
    <location>
        <begin position="12"/>
        <end position="21"/>
    </location>
</feature>
<gene>
    <name evidence="3" type="ORF">OSIN01602_LOCUS19551</name>
</gene>
<evidence type="ECO:0000256" key="1">
    <source>
        <dbReference type="SAM" id="MobiDB-lite"/>
    </source>
</evidence>
<reference evidence="3" key="1">
    <citation type="submission" date="2021-01" db="EMBL/GenBank/DDBJ databases">
        <authorList>
            <person name="Corre E."/>
            <person name="Pelletier E."/>
            <person name="Niang G."/>
            <person name="Scheremetjew M."/>
            <person name="Finn R."/>
            <person name="Kale V."/>
            <person name="Holt S."/>
            <person name="Cochrane G."/>
            <person name="Meng A."/>
            <person name="Brown T."/>
            <person name="Cohen L."/>
        </authorList>
    </citation>
    <scope>NUCLEOTIDE SEQUENCE</scope>
    <source>
        <strain evidence="3">Grunow 1884</strain>
    </source>
</reference>
<evidence type="ECO:0000259" key="2">
    <source>
        <dbReference type="PROSITE" id="PS50802"/>
    </source>
</evidence>
<dbReference type="GO" id="GO:0004843">
    <property type="term" value="F:cysteine-type deubiquitinase activity"/>
    <property type="evidence" value="ECO:0007669"/>
    <property type="project" value="TreeGrafter"/>
</dbReference>
<dbReference type="PROSITE" id="PS50802">
    <property type="entry name" value="OTU"/>
    <property type="match status" value="1"/>
</dbReference>
<feature type="compositionally biased region" description="Basic and acidic residues" evidence="1">
    <location>
        <begin position="108"/>
        <end position="121"/>
    </location>
</feature>
<dbReference type="CDD" id="cd22748">
    <property type="entry name" value="OTU_OTUD6-like"/>
    <property type="match status" value="1"/>
</dbReference>
<dbReference type="InterPro" id="IPR050704">
    <property type="entry name" value="Peptidase_C85-like"/>
</dbReference>
<dbReference type="InterPro" id="IPR038765">
    <property type="entry name" value="Papain-like_cys_pep_sf"/>
</dbReference>
<accession>A0A7S2EVU4</accession>
<dbReference type="PANTHER" id="PTHR12419">
    <property type="entry name" value="OTU DOMAIN CONTAINING PROTEIN"/>
    <property type="match status" value="1"/>
</dbReference>
<feature type="compositionally biased region" description="Low complexity" evidence="1">
    <location>
        <begin position="77"/>
        <end position="91"/>
    </location>
</feature>
<feature type="compositionally biased region" description="Gly residues" evidence="1">
    <location>
        <begin position="67"/>
        <end position="76"/>
    </location>
</feature>
<dbReference type="EMBL" id="HBGO01033862">
    <property type="protein sequence ID" value="CAD9358701.1"/>
    <property type="molecule type" value="Transcribed_RNA"/>
</dbReference>
<dbReference type="Gene3D" id="3.90.70.80">
    <property type="match status" value="1"/>
</dbReference>
<sequence>MEEAKSRHKKELKALEGEKRSALKKAKSTAGKGKKGKEAMAALESEYTTKEKEMAERHRSELAALAEGGGGSGGADSGEATDGSADGGSASKKVTIVAAAPPPEDPEEVRRREKQNKAQEKARRKREKAKEKERERERQIEEELKNAGPPPREVEISAMRELYLDPAGLTIREVEADGNCLYRAVAEQCPDLLAGGYGEARAACAGALASHEEEFAPFAETHDHGSYEKYVESVRSSSEWGGHLELRALTRALKRTVVVYSAEAVPLRMGEEFADEGEEVRLSFHRRYYALGEHYNSVVPK</sequence>
<evidence type="ECO:0000313" key="3">
    <source>
        <dbReference type="EMBL" id="CAD9358701.1"/>
    </source>
</evidence>
<proteinExistence type="predicted"/>
<feature type="compositionally biased region" description="Basic and acidic residues" evidence="1">
    <location>
        <begin position="128"/>
        <end position="145"/>
    </location>
</feature>
<feature type="region of interest" description="Disordered" evidence="1">
    <location>
        <begin position="1"/>
        <end position="151"/>
    </location>
</feature>